<reference evidence="2" key="1">
    <citation type="submission" date="2022-08" db="UniProtKB">
        <authorList>
            <consortium name="EnsemblMetazoa"/>
        </authorList>
    </citation>
    <scope>IDENTIFICATION</scope>
    <source>
        <strain evidence="2">05x7-T-G4-1.051#20</strain>
    </source>
</reference>
<dbReference type="Proteomes" id="UP000005408">
    <property type="component" value="Unassembled WGS sequence"/>
</dbReference>
<evidence type="ECO:0000313" key="3">
    <source>
        <dbReference type="Proteomes" id="UP000005408"/>
    </source>
</evidence>
<proteinExistence type="predicted"/>
<sequence>MTVLCYIRRKILVVLGVFTSLGLITGMVTPWWVVLVTPDSRLVNGLWYSLSCDVSSGLSLCRSLLLASESTLGSARLEYGLLTLFGTLICMLATVFLILYNPRVNTVQSTITGALTVTLYVISAILTWIAVGKACADNVRLRRNQDLDGPWSLVVSAVAGTMPIFLAVVISFRIHNNVTNIKKERRQKRKTRQFYEQRSCHSSMTMLGNTGTLQSSSLHSSVHSLDISFANHQEVNSLNSLTMEFKENTSISKMSKSPIIMDNTSPIFPADIIPYKFPNNPPY</sequence>
<dbReference type="OMA" id="TWIAVGK"/>
<protein>
    <submittedName>
        <fullName evidence="2">Uncharacterized protein</fullName>
    </submittedName>
</protein>
<dbReference type="EnsemblMetazoa" id="G3240.12">
    <property type="protein sequence ID" value="G3240.12:cds"/>
    <property type="gene ID" value="G3240"/>
</dbReference>
<dbReference type="EnsemblMetazoa" id="G3240.9">
    <property type="protein sequence ID" value="G3240.9:cds"/>
    <property type="gene ID" value="G3240"/>
</dbReference>
<keyword evidence="1" id="KW-1133">Transmembrane helix</keyword>
<feature type="transmembrane region" description="Helical" evidence="1">
    <location>
        <begin position="12"/>
        <end position="34"/>
    </location>
</feature>
<keyword evidence="1" id="KW-0472">Membrane</keyword>
<dbReference type="EnsemblMetazoa" id="G3240.4">
    <property type="protein sequence ID" value="G3240.4:cds"/>
    <property type="gene ID" value="G3240"/>
</dbReference>
<dbReference type="AlphaFoldDB" id="A0A8W8MEN3"/>
<organism evidence="2 3">
    <name type="scientific">Magallana gigas</name>
    <name type="common">Pacific oyster</name>
    <name type="synonym">Crassostrea gigas</name>
    <dbReference type="NCBI Taxonomy" id="29159"/>
    <lineage>
        <taxon>Eukaryota</taxon>
        <taxon>Metazoa</taxon>
        <taxon>Spiralia</taxon>
        <taxon>Lophotrochozoa</taxon>
        <taxon>Mollusca</taxon>
        <taxon>Bivalvia</taxon>
        <taxon>Autobranchia</taxon>
        <taxon>Pteriomorphia</taxon>
        <taxon>Ostreida</taxon>
        <taxon>Ostreoidea</taxon>
        <taxon>Ostreidae</taxon>
        <taxon>Magallana</taxon>
    </lineage>
</organism>
<accession>A0A8W8MEN3</accession>
<evidence type="ECO:0000256" key="1">
    <source>
        <dbReference type="SAM" id="Phobius"/>
    </source>
</evidence>
<name>A0A8W8MEN3_MAGGI</name>
<feature type="transmembrane region" description="Helical" evidence="1">
    <location>
        <begin position="79"/>
        <end position="99"/>
    </location>
</feature>
<feature type="transmembrane region" description="Helical" evidence="1">
    <location>
        <begin position="111"/>
        <end position="131"/>
    </location>
</feature>
<dbReference type="EnsemblMetazoa" id="G3240.13">
    <property type="protein sequence ID" value="G3240.13:cds"/>
    <property type="gene ID" value="G3240"/>
</dbReference>
<dbReference type="OrthoDB" id="6128343at2759"/>
<feature type="transmembrane region" description="Helical" evidence="1">
    <location>
        <begin position="151"/>
        <end position="172"/>
    </location>
</feature>
<keyword evidence="1" id="KW-0812">Transmembrane</keyword>
<keyword evidence="3" id="KW-1185">Reference proteome</keyword>
<evidence type="ECO:0000313" key="2">
    <source>
        <dbReference type="EnsemblMetazoa" id="G3240.13:cds"/>
    </source>
</evidence>